<evidence type="ECO:0000256" key="1">
    <source>
        <dbReference type="ARBA" id="ARBA00004370"/>
    </source>
</evidence>
<proteinExistence type="inferred from homology"/>
<keyword evidence="5 12" id="KW-0732">Signal</keyword>
<dbReference type="InterPro" id="IPR050515">
    <property type="entry name" value="Beta-lactam/transpept"/>
</dbReference>
<comment type="caution">
    <text evidence="15">The sequence shown here is derived from an EMBL/GenBank/DDBJ whole genome shotgun (WGS) entry which is preliminary data.</text>
</comment>
<dbReference type="GO" id="GO:0004180">
    <property type="term" value="F:carboxypeptidase activity"/>
    <property type="evidence" value="ECO:0007669"/>
    <property type="project" value="UniProtKB-KW"/>
</dbReference>
<dbReference type="GO" id="GO:0008658">
    <property type="term" value="F:penicillin binding"/>
    <property type="evidence" value="ECO:0007669"/>
    <property type="project" value="InterPro"/>
</dbReference>
<dbReference type="Gene3D" id="3.40.710.10">
    <property type="entry name" value="DD-peptidase/beta-lactamase superfamily"/>
    <property type="match status" value="1"/>
</dbReference>
<dbReference type="AlphaFoldDB" id="A0A4R7S3P1"/>
<dbReference type="Pfam" id="PF03717">
    <property type="entry name" value="PBP_dimer"/>
    <property type="match status" value="1"/>
</dbReference>
<dbReference type="PANTHER" id="PTHR30627">
    <property type="entry name" value="PEPTIDOGLYCAN D,D-TRANSPEPTIDASE"/>
    <property type="match status" value="1"/>
</dbReference>
<dbReference type="GO" id="GO:0071555">
    <property type="term" value="P:cell wall organization"/>
    <property type="evidence" value="ECO:0007669"/>
    <property type="project" value="TreeGrafter"/>
</dbReference>
<keyword evidence="7" id="KW-0472">Membrane</keyword>
<feature type="chain" id="PRO_5020943272" description="Beta-lactamase" evidence="12">
    <location>
        <begin position="28"/>
        <end position="679"/>
    </location>
</feature>
<dbReference type="GO" id="GO:0046677">
    <property type="term" value="P:response to antibiotic"/>
    <property type="evidence" value="ECO:0007669"/>
    <property type="project" value="UniProtKB-UniRule"/>
</dbReference>
<feature type="active site" description="Acyl-ester intermediate" evidence="9">
    <location>
        <position position="348"/>
    </location>
</feature>
<dbReference type="EC" id="3.5.2.6" evidence="3 10"/>
<evidence type="ECO:0000259" key="14">
    <source>
        <dbReference type="Pfam" id="PF03717"/>
    </source>
</evidence>
<comment type="catalytic activity">
    <reaction evidence="10">
        <text>a beta-lactam + H2O = a substituted beta-amino acid</text>
        <dbReference type="Rhea" id="RHEA:20401"/>
        <dbReference type="ChEBI" id="CHEBI:15377"/>
        <dbReference type="ChEBI" id="CHEBI:35627"/>
        <dbReference type="ChEBI" id="CHEBI:140347"/>
        <dbReference type="EC" id="3.5.2.6"/>
    </reaction>
</comment>
<dbReference type="SUPFAM" id="SSF56519">
    <property type="entry name" value="Penicillin binding protein dimerisation domain"/>
    <property type="match status" value="1"/>
</dbReference>
<reference evidence="15 16" key="1">
    <citation type="submission" date="2019-03" db="EMBL/GenBank/DDBJ databases">
        <title>Genomic Encyclopedia of Archaeal and Bacterial Type Strains, Phase II (KMG-II): from individual species to whole genera.</title>
        <authorList>
            <person name="Goeker M."/>
        </authorList>
    </citation>
    <scope>NUCLEOTIDE SEQUENCE [LARGE SCALE GENOMIC DNA]</scope>
    <source>
        <strain evidence="15 16">ATCC 25309</strain>
    </source>
</reference>
<evidence type="ECO:0000256" key="3">
    <source>
        <dbReference type="ARBA" id="ARBA00012865"/>
    </source>
</evidence>
<keyword evidence="16" id="KW-1185">Reference proteome</keyword>
<feature type="modified residue" description="N6-carboxylysine" evidence="9">
    <location>
        <position position="351"/>
    </location>
</feature>
<dbReference type="InterPro" id="IPR005311">
    <property type="entry name" value="PBP_dimer"/>
</dbReference>
<feature type="domain" description="Penicillin-binding protein dimerisation" evidence="14">
    <location>
        <begin position="70"/>
        <end position="252"/>
    </location>
</feature>
<dbReference type="OrthoDB" id="9804124at2"/>
<evidence type="ECO:0000313" key="16">
    <source>
        <dbReference type="Proteomes" id="UP000295662"/>
    </source>
</evidence>
<dbReference type="InterPro" id="IPR001460">
    <property type="entry name" value="PCN-bd_Tpept"/>
</dbReference>
<gene>
    <name evidence="15" type="ORF">EI77_01476</name>
</gene>
<organism evidence="15 16">
    <name type="scientific">Prosthecobacter fusiformis</name>
    <dbReference type="NCBI Taxonomy" id="48464"/>
    <lineage>
        <taxon>Bacteria</taxon>
        <taxon>Pseudomonadati</taxon>
        <taxon>Verrucomicrobiota</taxon>
        <taxon>Verrucomicrobiia</taxon>
        <taxon>Verrucomicrobiales</taxon>
        <taxon>Verrucomicrobiaceae</taxon>
        <taxon>Prosthecobacter</taxon>
    </lineage>
</organism>
<feature type="domain" description="Penicillin-binding protein transpeptidase" evidence="13">
    <location>
        <begin position="289"/>
        <end position="611"/>
    </location>
</feature>
<evidence type="ECO:0000256" key="7">
    <source>
        <dbReference type="ARBA" id="ARBA00023136"/>
    </source>
</evidence>
<evidence type="ECO:0000256" key="11">
    <source>
        <dbReference type="SAM" id="MobiDB-lite"/>
    </source>
</evidence>
<evidence type="ECO:0000256" key="2">
    <source>
        <dbReference type="ARBA" id="ARBA00007898"/>
    </source>
</evidence>
<dbReference type="SUPFAM" id="SSF56601">
    <property type="entry name" value="beta-lactamase/transpeptidase-like"/>
    <property type="match status" value="1"/>
</dbReference>
<evidence type="ECO:0000256" key="5">
    <source>
        <dbReference type="ARBA" id="ARBA00022729"/>
    </source>
</evidence>
<dbReference type="EMBL" id="SOCA01000002">
    <property type="protein sequence ID" value="TDU73010.1"/>
    <property type="molecule type" value="Genomic_DNA"/>
</dbReference>
<comment type="subcellular location">
    <subcellularLocation>
        <location evidence="1">Membrane</location>
    </subcellularLocation>
</comment>
<evidence type="ECO:0000256" key="4">
    <source>
        <dbReference type="ARBA" id="ARBA00022645"/>
    </source>
</evidence>
<name>A0A4R7S3P1_9BACT</name>
<evidence type="ECO:0000256" key="8">
    <source>
        <dbReference type="ARBA" id="ARBA00023251"/>
    </source>
</evidence>
<comment type="similarity">
    <text evidence="2 10">Belongs to the class-D beta-lactamase family.</text>
</comment>
<evidence type="ECO:0000256" key="12">
    <source>
        <dbReference type="SAM" id="SignalP"/>
    </source>
</evidence>
<evidence type="ECO:0000256" key="9">
    <source>
        <dbReference type="PIRSR" id="PIRSR602137-50"/>
    </source>
</evidence>
<evidence type="ECO:0000256" key="10">
    <source>
        <dbReference type="RuleBase" id="RU361140"/>
    </source>
</evidence>
<keyword evidence="6 10" id="KW-0378">Hydrolase</keyword>
<dbReference type="InterPro" id="IPR012338">
    <property type="entry name" value="Beta-lactam/transpept-like"/>
</dbReference>
<dbReference type="InterPro" id="IPR002137">
    <property type="entry name" value="Beta-lactam_class-D_AS"/>
</dbReference>
<dbReference type="Pfam" id="PF00905">
    <property type="entry name" value="Transpeptidase"/>
    <property type="match status" value="1"/>
</dbReference>
<dbReference type="RefSeq" id="WP_133794153.1">
    <property type="nucleotide sequence ID" value="NZ_SOCA01000002.1"/>
</dbReference>
<dbReference type="GO" id="GO:0017001">
    <property type="term" value="P:antibiotic catabolic process"/>
    <property type="evidence" value="ECO:0007669"/>
    <property type="project" value="InterPro"/>
</dbReference>
<accession>A0A4R7S3P1</accession>
<dbReference type="Proteomes" id="UP000295662">
    <property type="component" value="Unassembled WGS sequence"/>
</dbReference>
<evidence type="ECO:0000313" key="15">
    <source>
        <dbReference type="EMBL" id="TDU73010.1"/>
    </source>
</evidence>
<keyword evidence="4" id="KW-0121">Carboxypeptidase</keyword>
<keyword evidence="8 10" id="KW-0046">Antibiotic resistance</keyword>
<dbReference type="GO" id="GO:0005886">
    <property type="term" value="C:plasma membrane"/>
    <property type="evidence" value="ECO:0007669"/>
    <property type="project" value="TreeGrafter"/>
</dbReference>
<dbReference type="Gene3D" id="3.90.1310.10">
    <property type="entry name" value="Penicillin-binding protein 2a (Domain 2)"/>
    <property type="match status" value="1"/>
</dbReference>
<dbReference type="InterPro" id="IPR036138">
    <property type="entry name" value="PBP_dimer_sf"/>
</dbReference>
<feature type="region of interest" description="Disordered" evidence="11">
    <location>
        <begin position="641"/>
        <end position="670"/>
    </location>
</feature>
<feature type="signal peptide" evidence="12">
    <location>
        <begin position="1"/>
        <end position="27"/>
    </location>
</feature>
<dbReference type="GO" id="GO:0008800">
    <property type="term" value="F:beta-lactamase activity"/>
    <property type="evidence" value="ECO:0007669"/>
    <property type="project" value="UniProtKB-UniRule"/>
</dbReference>
<evidence type="ECO:0000256" key="6">
    <source>
        <dbReference type="ARBA" id="ARBA00022801"/>
    </source>
</evidence>
<keyword evidence="4" id="KW-0645">Protease</keyword>
<protein>
    <recommendedName>
        <fullName evidence="3 10">Beta-lactamase</fullName>
        <ecNumber evidence="3 10">3.5.2.6</ecNumber>
    </recommendedName>
</protein>
<sequence>MQTVFHHPWPLLALSFGLLSTAPSLSAQDAPKALPVENVTVGNTGDDKKKGDLSATLLTQKEARTMRLSIPAPRGQIVDRNGIALAQNRVVNYLALNFPFMDKATPEKILAFAKGKIDAANRVLGKTWSLPDDRLLSHYEHRRWLPLVFSIEEGLNVEITADQQKALRPLLEDGLLLQPAYIRYYPKADSACHIVGYTGKTRPLPLGPIADGDQLFEELEGREGLEVTFDSWLKGIPGEINLLFDPDGKLLADEVLRRPSPGRTVVTTLDYNLQKYAENALKKAARNGGAMVIMDIRNGDILAMASNPGYNLNDFVPGIRSARWEELTSDPKQPTLARAFRGEYPPASTFKIVTALGALESGKVTASTAFNCGISYLVGDRYFHNWNLKSDEGAMNVITAIKRSCNTWFYQAALAAGSDPVTNMALRLGFGERTGIPIKAESKGNVPTNADHRILGGELANIAIGQGAVLVTPLQACQAMAALGDGVNMPQPRLVKQVQTIGEMVVDAAEPTTRRPVNLDPAHRDAVIKGMVAVVSGSGGTGRAAGIKKAQIAGKTGTAQWRVAKDQNLAWFTGFLPASQPVLAFAVVYEGRPGETVSGGAVAAPIVNEVFTKYFEGAPTDDPLVAAMKDVPQALAVDEGEMEGVPEIESRPAQPMEPPPPPEQKTLGGFFRRLFKRTP</sequence>
<evidence type="ECO:0000259" key="13">
    <source>
        <dbReference type="Pfam" id="PF00905"/>
    </source>
</evidence>
<dbReference type="PROSITE" id="PS00337">
    <property type="entry name" value="BETA_LACTAMASE_D"/>
    <property type="match status" value="1"/>
</dbReference>